<dbReference type="SMART" id="SM01017">
    <property type="entry name" value="Arrestin_C"/>
    <property type="match status" value="1"/>
</dbReference>
<comment type="similarity">
    <text evidence="1">Belongs to the arrestin family.</text>
</comment>
<evidence type="ECO:0000256" key="1">
    <source>
        <dbReference type="ARBA" id="ARBA00005298"/>
    </source>
</evidence>
<dbReference type="STRING" id="64144.ENSATEP00000006014"/>
<dbReference type="AlphaFoldDB" id="A0A3Q1HF94"/>
<dbReference type="GO" id="GO:0005737">
    <property type="term" value="C:cytoplasm"/>
    <property type="evidence" value="ECO:0007669"/>
    <property type="project" value="TreeGrafter"/>
</dbReference>
<keyword evidence="4" id="KW-1185">Reference proteome</keyword>
<feature type="domain" description="Arrestin C-terminal-like" evidence="2">
    <location>
        <begin position="177"/>
        <end position="302"/>
    </location>
</feature>
<dbReference type="Gene3D" id="2.60.40.640">
    <property type="match status" value="2"/>
</dbReference>
<dbReference type="Pfam" id="PF00339">
    <property type="entry name" value="Arrestin_N"/>
    <property type="match status" value="1"/>
</dbReference>
<dbReference type="PANTHER" id="PTHR11188:SF135">
    <property type="entry name" value="ARRESTIN DOMAIN CONTAINING 3-LIKE-RELATED"/>
    <property type="match status" value="1"/>
</dbReference>
<dbReference type="InParanoid" id="A0A3Q1HF94"/>
<dbReference type="Pfam" id="PF02752">
    <property type="entry name" value="Arrestin_C"/>
    <property type="match status" value="1"/>
</dbReference>
<dbReference type="Proteomes" id="UP000265040">
    <property type="component" value="Chromosome 9"/>
</dbReference>
<dbReference type="GO" id="GO:0007399">
    <property type="term" value="P:nervous system development"/>
    <property type="evidence" value="ECO:0007669"/>
    <property type="project" value="UniProtKB-ARBA"/>
</dbReference>
<dbReference type="SUPFAM" id="SSF81296">
    <property type="entry name" value="E set domains"/>
    <property type="match status" value="2"/>
</dbReference>
<dbReference type="GO" id="GO:0005886">
    <property type="term" value="C:plasma membrane"/>
    <property type="evidence" value="ECO:0007669"/>
    <property type="project" value="TreeGrafter"/>
</dbReference>
<evidence type="ECO:0000313" key="3">
    <source>
        <dbReference type="Ensembl" id="ENSATEP00000006014.2"/>
    </source>
</evidence>
<reference evidence="3" key="3">
    <citation type="submission" date="2025-09" db="UniProtKB">
        <authorList>
            <consortium name="Ensembl"/>
        </authorList>
    </citation>
    <scope>IDENTIFICATION</scope>
</reference>
<dbReference type="GeneTree" id="ENSGT00940000164012"/>
<dbReference type="InterPro" id="IPR011022">
    <property type="entry name" value="Arrestin_C-like"/>
</dbReference>
<evidence type="ECO:0000259" key="2">
    <source>
        <dbReference type="SMART" id="SM01017"/>
    </source>
</evidence>
<dbReference type="InterPro" id="IPR014756">
    <property type="entry name" value="Ig_E-set"/>
</dbReference>
<dbReference type="Ensembl" id="ENSATET00000006114.3">
    <property type="protein sequence ID" value="ENSATEP00000006014.2"/>
    <property type="gene ID" value="ENSATEG00000004225.3"/>
</dbReference>
<dbReference type="GO" id="GO:0015031">
    <property type="term" value="P:protein transport"/>
    <property type="evidence" value="ECO:0007669"/>
    <property type="project" value="TreeGrafter"/>
</dbReference>
<dbReference type="InterPro" id="IPR050357">
    <property type="entry name" value="Arrestin_domain-protein"/>
</dbReference>
<proteinExistence type="inferred from homology"/>
<accession>A0A3Q1HF94</accession>
<dbReference type="InterPro" id="IPR014752">
    <property type="entry name" value="Arrestin-like_C"/>
</dbReference>
<reference evidence="3" key="1">
    <citation type="submission" date="2021-04" db="EMBL/GenBank/DDBJ databases">
        <authorList>
            <consortium name="Wellcome Sanger Institute Data Sharing"/>
        </authorList>
    </citation>
    <scope>NUCLEOTIDE SEQUENCE [LARGE SCALE GENOMIC DNA]</scope>
</reference>
<evidence type="ECO:0000313" key="4">
    <source>
        <dbReference type="Proteomes" id="UP000265040"/>
    </source>
</evidence>
<protein>
    <recommendedName>
        <fullName evidence="2">Arrestin C-terminal-like domain-containing protein</fullName>
    </recommendedName>
</protein>
<dbReference type="InterPro" id="IPR011021">
    <property type="entry name" value="Arrestin-like_N"/>
</dbReference>
<name>A0A3Q1HF94_ANATE</name>
<dbReference type="PANTHER" id="PTHR11188">
    <property type="entry name" value="ARRESTIN DOMAIN CONTAINING PROTEIN"/>
    <property type="match status" value="1"/>
</dbReference>
<reference evidence="3" key="2">
    <citation type="submission" date="2025-08" db="UniProtKB">
        <authorList>
            <consortium name="Ensembl"/>
        </authorList>
    </citation>
    <scope>IDENTIFICATION</scope>
</reference>
<organism evidence="3 4">
    <name type="scientific">Anabas testudineus</name>
    <name type="common">Climbing perch</name>
    <name type="synonym">Anthias testudineus</name>
    <dbReference type="NCBI Taxonomy" id="64144"/>
    <lineage>
        <taxon>Eukaryota</taxon>
        <taxon>Metazoa</taxon>
        <taxon>Chordata</taxon>
        <taxon>Craniata</taxon>
        <taxon>Vertebrata</taxon>
        <taxon>Euteleostomi</taxon>
        <taxon>Actinopterygii</taxon>
        <taxon>Neopterygii</taxon>
        <taxon>Teleostei</taxon>
        <taxon>Neoteleostei</taxon>
        <taxon>Acanthomorphata</taxon>
        <taxon>Anabantaria</taxon>
        <taxon>Anabantiformes</taxon>
        <taxon>Anabantoidei</taxon>
        <taxon>Anabantidae</taxon>
        <taxon>Anabas</taxon>
    </lineage>
</organism>
<sequence length="314" mass="35376">MSDNIKEFSVAYHPINKSNVFIRGDLLTGQVILELEKQCRIDSLCVTFKGKAEVLWYENNNLVLSYHNKEKFFSIKQFPIEDGKGNNVVEPGRHVYPFTFQVPAQHLPSSYCSSKGKIVYRLEAILSRSMRLDCKAKLPITFIHVCCLSASDTISNLSLSCQTPQHSVTDKKMKLFTSGTVTMDVNIPRSGFYQGEGIKVVAVIQNKSSRVIKPKYCLYGRYGFYAEGKTKIKTEDILKEVGEDIPPSASRTVTRIITIPPTGWISILNCNIIRTEYSLRVYLDVKFASDPKVEFPLLILPALQEPDGEHLPAT</sequence>
<dbReference type="OrthoDB" id="2333384at2759"/>